<feature type="transmembrane region" description="Helical" evidence="2">
    <location>
        <begin position="6"/>
        <end position="23"/>
    </location>
</feature>
<feature type="region of interest" description="Disordered" evidence="1">
    <location>
        <begin position="291"/>
        <end position="310"/>
    </location>
</feature>
<feature type="transmembrane region" description="Helical" evidence="2">
    <location>
        <begin position="53"/>
        <end position="71"/>
    </location>
</feature>
<keyword evidence="4" id="KW-1185">Reference proteome</keyword>
<reference evidence="4" key="1">
    <citation type="journal article" date="2019" name="Int. J. Syst. Evol. Microbiol.">
        <title>The Global Catalogue of Microorganisms (GCM) 10K type strain sequencing project: providing services to taxonomists for standard genome sequencing and annotation.</title>
        <authorList>
            <consortium name="The Broad Institute Genomics Platform"/>
            <consortium name="The Broad Institute Genome Sequencing Center for Infectious Disease"/>
            <person name="Wu L."/>
            <person name="Ma J."/>
        </authorList>
    </citation>
    <scope>NUCLEOTIDE SEQUENCE [LARGE SCALE GENOMIC DNA]</scope>
    <source>
        <strain evidence="4">CGMCC 1.15353</strain>
    </source>
</reference>
<dbReference type="RefSeq" id="WP_188651266.1">
    <property type="nucleotide sequence ID" value="NZ_BMIN01000003.1"/>
</dbReference>
<evidence type="ECO:0000256" key="2">
    <source>
        <dbReference type="SAM" id="Phobius"/>
    </source>
</evidence>
<proteinExistence type="predicted"/>
<organism evidence="3 4">
    <name type="scientific">Pontibacillus salipaludis</name>
    <dbReference type="NCBI Taxonomy" id="1697394"/>
    <lineage>
        <taxon>Bacteria</taxon>
        <taxon>Bacillati</taxon>
        <taxon>Bacillota</taxon>
        <taxon>Bacilli</taxon>
        <taxon>Bacillales</taxon>
        <taxon>Bacillaceae</taxon>
        <taxon>Pontibacillus</taxon>
    </lineage>
</organism>
<evidence type="ECO:0000313" key="4">
    <source>
        <dbReference type="Proteomes" id="UP000642571"/>
    </source>
</evidence>
<name>A0ABQ1PTB4_9BACI</name>
<keyword evidence="2" id="KW-0812">Transmembrane</keyword>
<keyword evidence="2" id="KW-1133">Transmembrane helix</keyword>
<protein>
    <recommendedName>
        <fullName evidence="5">MFS transporter</fullName>
    </recommendedName>
</protein>
<gene>
    <name evidence="3" type="ORF">GCM10011389_08720</name>
</gene>
<dbReference type="EMBL" id="BMIN01000003">
    <property type="protein sequence ID" value="GGD03465.1"/>
    <property type="molecule type" value="Genomic_DNA"/>
</dbReference>
<accession>A0ABQ1PTB4</accession>
<dbReference type="Proteomes" id="UP000642571">
    <property type="component" value="Unassembled WGS sequence"/>
</dbReference>
<evidence type="ECO:0008006" key="5">
    <source>
        <dbReference type="Google" id="ProtNLM"/>
    </source>
</evidence>
<sequence length="413" mass="46980">MVGYIGALIAVGILLIGASYIPIQLDRKGKLYLIGASALIALATYASKVTFTWWQSSLILVLLAFLTALLLNRRLQQFVLVHDTSVSNEAVHMEEEHIELGAVDEQEVEDEKEGLIVSQTVEVESLSDDSKEEEILLQEELLDVAPDLEEESSDPDVIIEDKEPIVSPEEELLAARSDWVEGDEEEIEHVQKDAFVERSSILEVIEEDYKEEDNVDQTVETSAPEWVNEDDVLEPLGEMDKEEFTLREEVLEDLEPLAGEDVDQEEDEVEEQAVNESGVSAFEMVEHIEDEQDALEEEAPLDRESSKGSATPLKSVFQSQMLHALVEEVMVQEEILSSNDYEHYVKQFLQPSLPAQDYYTFASLLVQHYIQNQNYQKLNDWLPELIEKFSGYPIIKEELHYIKDFAKENLIDS</sequence>
<evidence type="ECO:0000256" key="1">
    <source>
        <dbReference type="SAM" id="MobiDB-lite"/>
    </source>
</evidence>
<keyword evidence="2" id="KW-0472">Membrane</keyword>
<comment type="caution">
    <text evidence="3">The sequence shown here is derived from an EMBL/GenBank/DDBJ whole genome shotgun (WGS) entry which is preliminary data.</text>
</comment>
<evidence type="ECO:0000313" key="3">
    <source>
        <dbReference type="EMBL" id="GGD03465.1"/>
    </source>
</evidence>